<dbReference type="EMBL" id="GL380110">
    <property type="protein sequence ID" value="EGT46874.1"/>
    <property type="molecule type" value="Genomic_DNA"/>
</dbReference>
<keyword evidence="6" id="KW-1185">Reference proteome</keyword>
<name>G0P798_CAEBE</name>
<accession>G0P798</accession>
<dbReference type="AlphaFoldDB" id="G0P798"/>
<dbReference type="GO" id="GO:0030971">
    <property type="term" value="F:receptor tyrosine kinase binding"/>
    <property type="evidence" value="ECO:0007669"/>
    <property type="project" value="TreeGrafter"/>
</dbReference>
<evidence type="ECO:0000259" key="4">
    <source>
        <dbReference type="PROSITE" id="PS50001"/>
    </source>
</evidence>
<dbReference type="Pfam" id="PF00017">
    <property type="entry name" value="SH2"/>
    <property type="match status" value="1"/>
</dbReference>
<feature type="compositionally biased region" description="Acidic residues" evidence="3">
    <location>
        <begin position="55"/>
        <end position="64"/>
    </location>
</feature>
<dbReference type="OrthoDB" id="5829992at2759"/>
<dbReference type="eggNOG" id="KOG4226">
    <property type="taxonomic scope" value="Eukaryota"/>
</dbReference>
<dbReference type="GO" id="GO:0048013">
    <property type="term" value="P:ephrin receptor signaling pathway"/>
    <property type="evidence" value="ECO:0007669"/>
    <property type="project" value="TreeGrafter"/>
</dbReference>
<dbReference type="GO" id="GO:0016477">
    <property type="term" value="P:cell migration"/>
    <property type="evidence" value="ECO:0007669"/>
    <property type="project" value="TreeGrafter"/>
</dbReference>
<feature type="domain" description="SH2" evidence="4">
    <location>
        <begin position="118"/>
        <end position="211"/>
    </location>
</feature>
<evidence type="ECO:0000256" key="1">
    <source>
        <dbReference type="ARBA" id="ARBA00022999"/>
    </source>
</evidence>
<dbReference type="SMART" id="SM00252">
    <property type="entry name" value="SH2"/>
    <property type="match status" value="1"/>
</dbReference>
<dbReference type="Gene3D" id="3.30.505.10">
    <property type="entry name" value="SH2 domain"/>
    <property type="match status" value="1"/>
</dbReference>
<protein>
    <recommendedName>
        <fullName evidence="4">SH2 domain-containing protein</fullName>
    </recommendedName>
</protein>
<keyword evidence="1 2" id="KW-0727">SH2 domain</keyword>
<dbReference type="PANTHER" id="PTHR19969:SF14">
    <property type="entry name" value="DREADLOCKS, ISOFORM B"/>
    <property type="match status" value="1"/>
</dbReference>
<feature type="compositionally biased region" description="Basic and acidic residues" evidence="3">
    <location>
        <begin position="68"/>
        <end position="77"/>
    </location>
</feature>
<dbReference type="InterPro" id="IPR000980">
    <property type="entry name" value="SH2"/>
</dbReference>
<sequence length="213" mass="23764">MKKPSPSEPIEAAIPRKGPTSEKRESLIADSQNGFRLSGTTPNISVKATPVTEEVAQEEEESSDSDCSTEKLKETGEVKTAGGSLTEYKSKDGLLKLGVFAQSKDSDDEETPMEHEPWFFGRISAPRANELLSHGREGNFLVRYSERTGDDVTISRRGIERNNHFKVQNVDGQLKIRDERTFMNMNALITHYTTNPIFSSSKRKLYLSGPLPK</sequence>
<dbReference type="HOGENOM" id="CLU_082214_0_0_1"/>
<dbReference type="PROSITE" id="PS50001">
    <property type="entry name" value="SH2"/>
    <property type="match status" value="1"/>
</dbReference>
<dbReference type="Proteomes" id="UP000008068">
    <property type="component" value="Unassembled WGS sequence"/>
</dbReference>
<dbReference type="STRING" id="135651.G0P798"/>
<organism evidence="6">
    <name type="scientific">Caenorhabditis brenneri</name>
    <name type="common">Nematode worm</name>
    <dbReference type="NCBI Taxonomy" id="135651"/>
    <lineage>
        <taxon>Eukaryota</taxon>
        <taxon>Metazoa</taxon>
        <taxon>Ecdysozoa</taxon>
        <taxon>Nematoda</taxon>
        <taxon>Chromadorea</taxon>
        <taxon>Rhabditida</taxon>
        <taxon>Rhabditina</taxon>
        <taxon>Rhabditomorpha</taxon>
        <taxon>Rhabditoidea</taxon>
        <taxon>Rhabditidae</taxon>
        <taxon>Peloderinae</taxon>
        <taxon>Caenorhabditis</taxon>
    </lineage>
</organism>
<dbReference type="GO" id="GO:0005737">
    <property type="term" value="C:cytoplasm"/>
    <property type="evidence" value="ECO:0007669"/>
    <property type="project" value="TreeGrafter"/>
</dbReference>
<gene>
    <name evidence="5" type="ORF">CAEBREN_13296</name>
</gene>
<feature type="compositionally biased region" description="Polar residues" evidence="3">
    <location>
        <begin position="29"/>
        <end position="46"/>
    </location>
</feature>
<dbReference type="SUPFAM" id="SSF55550">
    <property type="entry name" value="SH2 domain"/>
    <property type="match status" value="1"/>
</dbReference>
<dbReference type="InParanoid" id="G0P798"/>
<proteinExistence type="predicted"/>
<evidence type="ECO:0000313" key="6">
    <source>
        <dbReference type="Proteomes" id="UP000008068"/>
    </source>
</evidence>
<feature type="region of interest" description="Disordered" evidence="3">
    <location>
        <begin position="1"/>
        <end position="78"/>
    </location>
</feature>
<evidence type="ECO:0000256" key="2">
    <source>
        <dbReference type="PROSITE-ProRule" id="PRU00191"/>
    </source>
</evidence>
<evidence type="ECO:0000313" key="5">
    <source>
        <dbReference type="EMBL" id="EGT46874.1"/>
    </source>
</evidence>
<evidence type="ECO:0000256" key="3">
    <source>
        <dbReference type="SAM" id="MobiDB-lite"/>
    </source>
</evidence>
<dbReference type="GO" id="GO:0035591">
    <property type="term" value="F:signaling adaptor activity"/>
    <property type="evidence" value="ECO:0007669"/>
    <property type="project" value="TreeGrafter"/>
</dbReference>
<dbReference type="InterPro" id="IPR051184">
    <property type="entry name" value="Tyrosine-phos_adapter"/>
</dbReference>
<dbReference type="PANTHER" id="PTHR19969">
    <property type="entry name" value="SH2-SH3 ADAPTOR PROTEIN-RELATED"/>
    <property type="match status" value="1"/>
</dbReference>
<dbReference type="PRINTS" id="PR00401">
    <property type="entry name" value="SH2DOMAIN"/>
</dbReference>
<reference evidence="6" key="1">
    <citation type="submission" date="2011-07" db="EMBL/GenBank/DDBJ databases">
        <authorList>
            <consortium name="Caenorhabditis brenneri Sequencing and Analysis Consortium"/>
            <person name="Wilson R.K."/>
        </authorList>
    </citation>
    <scope>NUCLEOTIDE SEQUENCE [LARGE SCALE GENOMIC DNA]</scope>
    <source>
        <strain evidence="6">PB2801</strain>
    </source>
</reference>
<dbReference type="InterPro" id="IPR036860">
    <property type="entry name" value="SH2_dom_sf"/>
</dbReference>